<dbReference type="PROSITE" id="PS50067">
    <property type="entry name" value="KINESIN_MOTOR_2"/>
    <property type="match status" value="1"/>
</dbReference>
<dbReference type="GO" id="GO:0072686">
    <property type="term" value="C:mitotic spindle"/>
    <property type="evidence" value="ECO:0007669"/>
    <property type="project" value="TreeGrafter"/>
</dbReference>
<comment type="subunit">
    <text evidence="9">Subunit of the heterotrimeric GatCAB amidotransferase (AdT) complex, composed of A, B and C subunits.</text>
</comment>
<keyword evidence="11" id="KW-0175">Coiled coil</keyword>
<accession>A0A498SGQ9</accession>
<evidence type="ECO:0000256" key="6">
    <source>
        <dbReference type="ARBA" id="ARBA00023175"/>
    </source>
</evidence>
<dbReference type="Gene3D" id="3.40.850.10">
    <property type="entry name" value="Kinesin motor domain"/>
    <property type="match status" value="1"/>
</dbReference>
<dbReference type="Pfam" id="PF00225">
    <property type="entry name" value="Kinesin"/>
    <property type="match status" value="1"/>
</dbReference>
<dbReference type="HAMAP" id="MF_00122">
    <property type="entry name" value="GatC"/>
    <property type="match status" value="1"/>
</dbReference>
<keyword evidence="9" id="KW-0436">Ligase</keyword>
<evidence type="ECO:0000256" key="3">
    <source>
        <dbReference type="ARBA" id="ARBA00022701"/>
    </source>
</evidence>
<dbReference type="STRING" id="6277.A0A498SGQ9"/>
<dbReference type="SUPFAM" id="SSF52540">
    <property type="entry name" value="P-loop containing nucleoside triphosphate hydrolases"/>
    <property type="match status" value="1"/>
</dbReference>
<proteinExistence type="inferred from homology"/>
<dbReference type="InterPro" id="IPR003837">
    <property type="entry name" value="GatC"/>
</dbReference>
<keyword evidence="2" id="KW-0963">Cytoplasm</keyword>
<feature type="region of interest" description="Disordered" evidence="12">
    <location>
        <begin position="957"/>
        <end position="987"/>
    </location>
</feature>
<protein>
    <recommendedName>
        <fullName evidence="9">Glutamyl-tRNA(Gln) amidotransferase subunit C, mitochondrial</fullName>
        <shortName evidence="9">Glu-AdT subunit C</shortName>
        <ecNumber evidence="9">6.3.5.-</ecNumber>
    </recommendedName>
</protein>
<keyword evidence="15" id="KW-1185">Reference proteome</keyword>
<dbReference type="EMBL" id="UPTC01000382">
    <property type="protein sequence ID" value="VBB28319.1"/>
    <property type="molecule type" value="Genomic_DNA"/>
</dbReference>
<feature type="binding site" evidence="10">
    <location>
        <begin position="96"/>
        <end position="103"/>
    </location>
    <ligand>
        <name>ATP</name>
        <dbReference type="ChEBI" id="CHEBI:30616"/>
    </ligand>
</feature>
<dbReference type="AlphaFoldDB" id="A0A498SGQ9"/>
<dbReference type="SUPFAM" id="SSF141000">
    <property type="entry name" value="Glu-tRNAGln amidotransferase C subunit"/>
    <property type="match status" value="1"/>
</dbReference>
<dbReference type="GO" id="GO:0030956">
    <property type="term" value="C:glutamyl-tRNA(Gln) amidotransferase complex"/>
    <property type="evidence" value="ECO:0007669"/>
    <property type="project" value="UniProtKB-UniRule"/>
</dbReference>
<dbReference type="GO" id="GO:0005634">
    <property type="term" value="C:nucleus"/>
    <property type="evidence" value="ECO:0007669"/>
    <property type="project" value="TreeGrafter"/>
</dbReference>
<evidence type="ECO:0000256" key="10">
    <source>
        <dbReference type="PROSITE-ProRule" id="PRU00283"/>
    </source>
</evidence>
<keyword evidence="9" id="KW-0496">Mitochondrion</keyword>
<dbReference type="GO" id="GO:0005876">
    <property type="term" value="C:spindle microtubule"/>
    <property type="evidence" value="ECO:0007669"/>
    <property type="project" value="TreeGrafter"/>
</dbReference>
<dbReference type="GO" id="GO:0090307">
    <property type="term" value="P:mitotic spindle assembly"/>
    <property type="evidence" value="ECO:0007669"/>
    <property type="project" value="TreeGrafter"/>
</dbReference>
<evidence type="ECO:0000256" key="4">
    <source>
        <dbReference type="ARBA" id="ARBA00022741"/>
    </source>
</evidence>
<comment type="function">
    <text evidence="9">Allows the formation of correctly charged Gln-tRNA(Gln) through the transamidation of misacylated Glu-tRNA(Gln) in the mitochondria. The reaction takes place in the presence of glutamine and ATP through an activated gamma-phospho-Glu-tRNA(Gln).</text>
</comment>
<dbReference type="PANTHER" id="PTHR47970">
    <property type="entry name" value="KINESIN-LIKE PROTEIN KIF11"/>
    <property type="match status" value="1"/>
</dbReference>
<dbReference type="FunFam" id="3.40.850.10:FF:000019">
    <property type="entry name" value="Kinesin-like protein KIN-5D"/>
    <property type="match status" value="1"/>
</dbReference>
<dbReference type="GO" id="GO:0032543">
    <property type="term" value="P:mitochondrial translation"/>
    <property type="evidence" value="ECO:0007669"/>
    <property type="project" value="UniProtKB-UniRule"/>
</dbReference>
<evidence type="ECO:0000259" key="13">
    <source>
        <dbReference type="PROSITE" id="PS50067"/>
    </source>
</evidence>
<dbReference type="OrthoDB" id="3176171at2759"/>
<comment type="catalytic activity">
    <reaction evidence="9">
        <text>L-glutamyl-tRNA(Gln) + L-glutamine + ATP + H2O = L-glutaminyl-tRNA(Gln) + L-glutamate + ADP + phosphate + H(+)</text>
        <dbReference type="Rhea" id="RHEA:17521"/>
        <dbReference type="Rhea" id="RHEA-COMP:9681"/>
        <dbReference type="Rhea" id="RHEA-COMP:9684"/>
        <dbReference type="ChEBI" id="CHEBI:15377"/>
        <dbReference type="ChEBI" id="CHEBI:15378"/>
        <dbReference type="ChEBI" id="CHEBI:29985"/>
        <dbReference type="ChEBI" id="CHEBI:30616"/>
        <dbReference type="ChEBI" id="CHEBI:43474"/>
        <dbReference type="ChEBI" id="CHEBI:58359"/>
        <dbReference type="ChEBI" id="CHEBI:78520"/>
        <dbReference type="ChEBI" id="CHEBI:78521"/>
        <dbReference type="ChEBI" id="CHEBI:456216"/>
    </reaction>
</comment>
<dbReference type="InterPro" id="IPR001752">
    <property type="entry name" value="Kinesin_motor_dom"/>
</dbReference>
<dbReference type="InterPro" id="IPR036113">
    <property type="entry name" value="Asp/Glu-ADT_sf_sub_c"/>
</dbReference>
<organism evidence="14 15">
    <name type="scientific">Acanthocheilonema viteae</name>
    <name type="common">Filarial nematode worm</name>
    <name type="synonym">Dipetalonema viteae</name>
    <dbReference type="NCBI Taxonomy" id="6277"/>
    <lineage>
        <taxon>Eukaryota</taxon>
        <taxon>Metazoa</taxon>
        <taxon>Ecdysozoa</taxon>
        <taxon>Nematoda</taxon>
        <taxon>Chromadorea</taxon>
        <taxon>Rhabditida</taxon>
        <taxon>Spirurina</taxon>
        <taxon>Spiruromorpha</taxon>
        <taxon>Filarioidea</taxon>
        <taxon>Onchocercidae</taxon>
        <taxon>Acanthocheilonema</taxon>
    </lineage>
</organism>
<comment type="subcellular location">
    <subcellularLocation>
        <location evidence="1">Cytoplasm</location>
        <location evidence="1">Cytoskeleton</location>
    </subcellularLocation>
    <subcellularLocation>
        <location evidence="9">Mitochondrion</location>
    </subcellularLocation>
</comment>
<evidence type="ECO:0000256" key="7">
    <source>
        <dbReference type="ARBA" id="ARBA00023212"/>
    </source>
</evidence>
<evidence type="ECO:0000256" key="11">
    <source>
        <dbReference type="SAM" id="Coils"/>
    </source>
</evidence>
<dbReference type="PANTHER" id="PTHR47970:SF12">
    <property type="entry name" value="KINESIN FAMILY MEMBER 11"/>
    <property type="match status" value="1"/>
</dbReference>
<evidence type="ECO:0000256" key="5">
    <source>
        <dbReference type="ARBA" id="ARBA00022840"/>
    </source>
</evidence>
<dbReference type="GO" id="GO:0007018">
    <property type="term" value="P:microtubule-based movement"/>
    <property type="evidence" value="ECO:0007669"/>
    <property type="project" value="InterPro"/>
</dbReference>
<feature type="domain" description="Kinesin motor" evidence="13">
    <location>
        <begin position="13"/>
        <end position="352"/>
    </location>
</feature>
<evidence type="ECO:0000256" key="8">
    <source>
        <dbReference type="ARBA" id="ARBA00034704"/>
    </source>
</evidence>
<dbReference type="GO" id="GO:0005739">
    <property type="term" value="C:mitochondrion"/>
    <property type="evidence" value="ECO:0007669"/>
    <property type="project" value="UniProtKB-SubCell"/>
</dbReference>
<comment type="similarity">
    <text evidence="8">Belongs to the TRAFAC class myosin-kinesin ATPase superfamily. Kinesin family. KIN-5/BimC subfamily.</text>
</comment>
<keyword evidence="6 10" id="KW-0505">Motor protein</keyword>
<name>A0A498SGQ9_ACAVI</name>
<evidence type="ECO:0000256" key="9">
    <source>
        <dbReference type="HAMAP-Rule" id="MF_03149"/>
    </source>
</evidence>
<dbReference type="InterPro" id="IPR019821">
    <property type="entry name" value="Kinesin_motor_CS"/>
</dbReference>
<dbReference type="PROSITE" id="PS00411">
    <property type="entry name" value="KINESIN_MOTOR_1"/>
    <property type="match status" value="1"/>
</dbReference>
<dbReference type="GO" id="GO:0008574">
    <property type="term" value="F:plus-end-directed microtubule motor activity"/>
    <property type="evidence" value="ECO:0007669"/>
    <property type="project" value="TreeGrafter"/>
</dbReference>
<keyword evidence="7" id="KW-0206">Cytoskeleton</keyword>
<dbReference type="EC" id="6.3.5.-" evidence="9"/>
<feature type="coiled-coil region" evidence="11">
    <location>
        <begin position="368"/>
        <end position="425"/>
    </location>
</feature>
<sequence>MSNVDKNPKAGKNVRVAVRVRPMNDNEIAEKARCSLMANARKRTVSVIDRGVNKEFGPFDKVYGTQAKQLDIYFDLVEPLVKNVLAGYNCTLFAYGQTSTGKTFTMEGEQINSSYEHAWNEDSAVGIVPRALQHIFTELENQDAEEFSVRVSYVELYNEELYDLLGNAELGHARLRLFEDSVRKGSVIVSGLEEVPVSDRLEVRELLKRGAEKRRTAATQMNLNSSRSHTVFTITVVIRENTVSGEEVIKQGKLSLIDLAGSENIGRSGSIDKRAREAGSINQSLLTLGRVIMALTSGAGHVPYRESKLTRILQDSLGGKTITTIVATLSPASTNIEESISTLEYASTAKNIKNQPEINQKLTHRALLKAYNEEMNRLMRDLQAARDKTGFFVDRQNYENMSTQLVQQSQQIEVLTDELQSVLERIQLARFYLIGFLFHEILMQDAEILGQHYGRLYERYRHMEQKYKERCNENAQLSLELADCKSNLENHRSVLKKLEESANRSQTENKQASINHSDKLKLRQNCLHLDRELNKTHDKIDVFCNAANENEKLYIQCTRDSAQSADKLKKGVKNWNDMLQSGMEKIKDCCEQTKSNVEKDMLTFRNYIELLRSQLITFFTDFEGGTDNSAVSFLKEVCMFIDGAQSHYEKLYEQHNKFTDFVMKRIEEYELLEKSCYEVSTNYTNLTVSLAEKMKHMVSDALDTYIETTRKEVQQVSEKLSSLRAEQQSAFEKQRKYVKTTVDEICPNKMAWELFKHDFYKKVSFQKDHVSEIHKSMETFCKDLQKQSDIVSVQINEIANSNTDVAVRQIELSGLASSSLLQEVTEAHSRIEQSIGKNIIRPSSTGNTPVRRKQVALPEPVEIPDASELINKTKESEVPRRLSQYRPRDSILETPFAILSPGALKQTLKCDLDEIIETPENGSECGGVAVGKQNDSVQRLRSVRFGERYKSKRTLKCNSTEASSSGEDEEIYVPRKPTPSPIDQSKVEEPPVFDKALITHLERLSLVRFNDEQAVFNLKQAVRFANQLKLIDTTNIKPLETLLEDIPCPLREDVADSPMTKAEVFTNAAKTVEDYFVAPLGNIPLEESDKLDLTKVDDCDRKATNKKNLLKDSGKTEAE</sequence>
<feature type="coiled-coil region" evidence="11">
    <location>
        <begin position="481"/>
        <end position="515"/>
    </location>
</feature>
<dbReference type="PRINTS" id="PR00380">
    <property type="entry name" value="KINESINHEAVY"/>
</dbReference>
<dbReference type="InterPro" id="IPR047149">
    <property type="entry name" value="KIF11-like"/>
</dbReference>
<keyword evidence="3" id="KW-0493">Microtubule</keyword>
<dbReference type="GO" id="GO:0005524">
    <property type="term" value="F:ATP binding"/>
    <property type="evidence" value="ECO:0007669"/>
    <property type="project" value="UniProtKB-UniRule"/>
</dbReference>
<evidence type="ECO:0000256" key="2">
    <source>
        <dbReference type="ARBA" id="ARBA00022490"/>
    </source>
</evidence>
<evidence type="ECO:0000256" key="12">
    <source>
        <dbReference type="SAM" id="MobiDB-lite"/>
    </source>
</evidence>
<dbReference type="InterPro" id="IPR027417">
    <property type="entry name" value="P-loop_NTPase"/>
</dbReference>
<keyword evidence="9" id="KW-0648">Protein biosynthesis</keyword>
<dbReference type="GO" id="GO:0050567">
    <property type="term" value="F:glutaminyl-tRNA synthase (glutamine-hydrolyzing) activity"/>
    <property type="evidence" value="ECO:0007669"/>
    <property type="project" value="UniProtKB-UniRule"/>
</dbReference>
<evidence type="ECO:0000256" key="1">
    <source>
        <dbReference type="ARBA" id="ARBA00004245"/>
    </source>
</evidence>
<keyword evidence="5 9" id="KW-0067">ATP-binding</keyword>
<dbReference type="Proteomes" id="UP000276991">
    <property type="component" value="Unassembled WGS sequence"/>
</dbReference>
<gene>
    <name evidence="14" type="ORF">NAV_LOCUS3149</name>
</gene>
<evidence type="ECO:0000313" key="14">
    <source>
        <dbReference type="EMBL" id="VBB28319.1"/>
    </source>
</evidence>
<keyword evidence="4 9" id="KW-0547">Nucleotide-binding</keyword>
<dbReference type="Pfam" id="PF02686">
    <property type="entry name" value="GatC"/>
    <property type="match status" value="1"/>
</dbReference>
<evidence type="ECO:0000313" key="15">
    <source>
        <dbReference type="Proteomes" id="UP000276991"/>
    </source>
</evidence>
<comment type="similarity">
    <text evidence="9">Belongs to the GatC family.</text>
</comment>
<reference evidence="14 15" key="1">
    <citation type="submission" date="2018-08" db="EMBL/GenBank/DDBJ databases">
        <authorList>
            <person name="Laetsch R D."/>
            <person name="Stevens L."/>
            <person name="Kumar S."/>
            <person name="Blaxter L. M."/>
        </authorList>
    </citation>
    <scope>NUCLEOTIDE SEQUENCE [LARGE SCALE GENOMIC DNA]</scope>
</reference>
<dbReference type="GO" id="GO:0070681">
    <property type="term" value="P:glutaminyl-tRNAGln biosynthesis via transamidation"/>
    <property type="evidence" value="ECO:0007669"/>
    <property type="project" value="UniProtKB-UniRule"/>
</dbReference>
<dbReference type="GO" id="GO:0051231">
    <property type="term" value="P:spindle elongation"/>
    <property type="evidence" value="ECO:0007669"/>
    <property type="project" value="TreeGrafter"/>
</dbReference>
<dbReference type="GO" id="GO:0008017">
    <property type="term" value="F:microtubule binding"/>
    <property type="evidence" value="ECO:0007669"/>
    <property type="project" value="InterPro"/>
</dbReference>
<dbReference type="GO" id="GO:0006450">
    <property type="term" value="P:regulation of translational fidelity"/>
    <property type="evidence" value="ECO:0007669"/>
    <property type="project" value="InterPro"/>
</dbReference>
<dbReference type="SMART" id="SM00129">
    <property type="entry name" value="KISc"/>
    <property type="match status" value="1"/>
</dbReference>
<dbReference type="InterPro" id="IPR036961">
    <property type="entry name" value="Kinesin_motor_dom_sf"/>
</dbReference>